<gene>
    <name evidence="5" type="ORF">GGP41_004733</name>
</gene>
<dbReference type="AlphaFoldDB" id="A0A8H5ZDD8"/>
<dbReference type="Gene3D" id="4.10.240.10">
    <property type="entry name" value="Zn(2)-C6 fungal-type DNA-binding domain"/>
    <property type="match status" value="1"/>
</dbReference>
<dbReference type="PANTHER" id="PTHR47256:SF1">
    <property type="entry name" value="ZN(II)2CYS6 TRANSCRIPTION FACTOR (EUROFUNG)"/>
    <property type="match status" value="1"/>
</dbReference>
<feature type="domain" description="Xylanolytic transcriptional activator regulatory" evidence="4">
    <location>
        <begin position="241"/>
        <end position="490"/>
    </location>
</feature>
<reference evidence="5" key="1">
    <citation type="submission" date="2019-11" db="EMBL/GenBank/DDBJ databases">
        <title>Bipolaris sorokiniana Genome sequencing.</title>
        <authorList>
            <person name="Wang H."/>
        </authorList>
    </citation>
    <scope>NUCLEOTIDE SEQUENCE</scope>
</reference>
<comment type="caution">
    <text evidence="5">The sequence shown here is derived from an EMBL/GenBank/DDBJ whole genome shotgun (WGS) entry which is preliminary data.</text>
</comment>
<feature type="coiled-coil region" evidence="2">
    <location>
        <begin position="65"/>
        <end position="92"/>
    </location>
</feature>
<feature type="region of interest" description="Disordered" evidence="3">
    <location>
        <begin position="1"/>
        <end position="36"/>
    </location>
</feature>
<dbReference type="EMBL" id="WNKQ01000015">
    <property type="protein sequence ID" value="KAF5846669.1"/>
    <property type="molecule type" value="Genomic_DNA"/>
</dbReference>
<dbReference type="GO" id="GO:0003677">
    <property type="term" value="F:DNA binding"/>
    <property type="evidence" value="ECO:0007669"/>
    <property type="project" value="InterPro"/>
</dbReference>
<dbReference type="GO" id="GO:0006351">
    <property type="term" value="P:DNA-templated transcription"/>
    <property type="evidence" value="ECO:0007669"/>
    <property type="project" value="InterPro"/>
</dbReference>
<evidence type="ECO:0000256" key="2">
    <source>
        <dbReference type="SAM" id="Coils"/>
    </source>
</evidence>
<dbReference type="GO" id="GO:0008270">
    <property type="term" value="F:zinc ion binding"/>
    <property type="evidence" value="ECO:0007669"/>
    <property type="project" value="InterPro"/>
</dbReference>
<keyword evidence="2" id="KW-0175">Coiled coil</keyword>
<name>A0A8H5ZDD8_COCSA</name>
<organism evidence="5 6">
    <name type="scientific">Cochliobolus sativus</name>
    <name type="common">Common root rot and spot blotch fungus</name>
    <name type="synonym">Bipolaris sorokiniana</name>
    <dbReference type="NCBI Taxonomy" id="45130"/>
    <lineage>
        <taxon>Eukaryota</taxon>
        <taxon>Fungi</taxon>
        <taxon>Dikarya</taxon>
        <taxon>Ascomycota</taxon>
        <taxon>Pezizomycotina</taxon>
        <taxon>Dothideomycetes</taxon>
        <taxon>Pleosporomycetidae</taxon>
        <taxon>Pleosporales</taxon>
        <taxon>Pleosporineae</taxon>
        <taxon>Pleosporaceae</taxon>
        <taxon>Bipolaris</taxon>
    </lineage>
</organism>
<dbReference type="InterPro" id="IPR053187">
    <property type="entry name" value="Notoamide_regulator"/>
</dbReference>
<dbReference type="PANTHER" id="PTHR47256">
    <property type="entry name" value="ZN(II)2CYS6 TRANSCRIPTION FACTOR (EUROFUNG)-RELATED"/>
    <property type="match status" value="1"/>
</dbReference>
<dbReference type="GO" id="GO:0000981">
    <property type="term" value="F:DNA-binding transcription factor activity, RNA polymerase II-specific"/>
    <property type="evidence" value="ECO:0007669"/>
    <property type="project" value="InterPro"/>
</dbReference>
<dbReference type="Pfam" id="PF04082">
    <property type="entry name" value="Fungal_trans"/>
    <property type="match status" value="1"/>
</dbReference>
<evidence type="ECO:0000256" key="1">
    <source>
        <dbReference type="ARBA" id="ARBA00023242"/>
    </source>
</evidence>
<proteinExistence type="predicted"/>
<dbReference type="InterPro" id="IPR007219">
    <property type="entry name" value="XnlR_reg_dom"/>
</dbReference>
<sequence length="775" mass="88646">MNKSFRQILPATGRVDRGPPVGSIDNQQKKSRSQACEPCRISKTKVTNHLERHSSKACLERNTVCRYVETEARQAKRKYEDLRREQSAHEELIRLMQTLPEQDAFELFKRVRARGDVSAILNHVRDGGLLSQMQLIPETRLRYELPYSRDMPELLRTSGSPYLGSLIYEAVSQCALHSKTQESSATEPQQSVVPAKTAQTYQDMYVKPYHAAIFVEPRLENTRISEWTTVCGDEGLMRKLLDAYFTHEYHIWPVFHKDYFLEDLSSVKSPNSRTSSSFASLVNATLAYACCCYKKISNRFRHWEPDGLGYRFFAEARRIWEMLSVSGKNRNLASVQAAIIINSVYNIYGLDNLGSAYGLKGLAIARDLKLFSGNAGVKSERKRKARNFSAWCLFNIYSHISWQYFRPPVLVEPPKVPLPDPATNSAWYGEIWTRYPLSQALSPTYYGHYFKAIANFRVILCELSYVSFGKDSTLSAQQAMIFVSRFMSWFKDLPTVLETKNIVLPAHFLMHLDYHIVIMTICQPFTANQLIDEYSPKDIVLNARRDINVLVRLYYVRHGFKAAHVYLTSPLSKLGFMSLHNLNNSTTPEELELNRSSLLLALEGLREQGRNYYITRTIYYIMKSQLRPEEARILQGLETPETAADESPSLVVETQSEWYPRIIDISDVPVDEELSKLANQYLKLDSDVQSDSEIVQAFYCRSNLNAIDLYSSNRRRSSTPTGVEQAGGFDQTSALLIMRAARLLLTHSDRAQPLLLMMNAKNQISQISSPKLYSL</sequence>
<dbReference type="Proteomes" id="UP000624244">
    <property type="component" value="Unassembled WGS sequence"/>
</dbReference>
<protein>
    <recommendedName>
        <fullName evidence="4">Xylanolytic transcriptional activator regulatory domain-containing protein</fullName>
    </recommendedName>
</protein>
<evidence type="ECO:0000313" key="6">
    <source>
        <dbReference type="Proteomes" id="UP000624244"/>
    </source>
</evidence>
<evidence type="ECO:0000256" key="3">
    <source>
        <dbReference type="SAM" id="MobiDB-lite"/>
    </source>
</evidence>
<keyword evidence="1" id="KW-0539">Nucleus</keyword>
<evidence type="ECO:0000259" key="4">
    <source>
        <dbReference type="Pfam" id="PF04082"/>
    </source>
</evidence>
<accession>A0A8H5ZDD8</accession>
<dbReference type="InterPro" id="IPR036864">
    <property type="entry name" value="Zn2-C6_fun-type_DNA-bd_sf"/>
</dbReference>
<dbReference type="CDD" id="cd12148">
    <property type="entry name" value="fungal_TF_MHR"/>
    <property type="match status" value="1"/>
</dbReference>
<evidence type="ECO:0000313" key="5">
    <source>
        <dbReference type="EMBL" id="KAF5846669.1"/>
    </source>
</evidence>